<reference evidence="7" key="1">
    <citation type="journal article" date="2019" name="Int. J. Syst. Evol. Microbiol.">
        <title>The Global Catalogue of Microorganisms (GCM) 10K type strain sequencing project: providing services to taxonomists for standard genome sequencing and annotation.</title>
        <authorList>
            <consortium name="The Broad Institute Genomics Platform"/>
            <consortium name="The Broad Institute Genome Sequencing Center for Infectious Disease"/>
            <person name="Wu L."/>
            <person name="Ma J."/>
        </authorList>
    </citation>
    <scope>NUCLEOTIDE SEQUENCE [LARGE SCALE GENOMIC DNA]</scope>
    <source>
        <strain evidence="7">CGMCC-1.15741</strain>
    </source>
</reference>
<evidence type="ECO:0000313" key="6">
    <source>
        <dbReference type="EMBL" id="MFC6197869.1"/>
    </source>
</evidence>
<accession>A0ABW1S9K6</accession>
<keyword evidence="2" id="KW-0229">DNA integration</keyword>
<dbReference type="Gene3D" id="1.10.443.10">
    <property type="entry name" value="Intergrase catalytic core"/>
    <property type="match status" value="1"/>
</dbReference>
<evidence type="ECO:0000256" key="3">
    <source>
        <dbReference type="ARBA" id="ARBA00023125"/>
    </source>
</evidence>
<dbReference type="EMBL" id="JBHSSW010000008">
    <property type="protein sequence ID" value="MFC6197869.1"/>
    <property type="molecule type" value="Genomic_DNA"/>
</dbReference>
<keyword evidence="7" id="KW-1185">Reference proteome</keyword>
<dbReference type="PANTHER" id="PTHR30629">
    <property type="entry name" value="PROPHAGE INTEGRASE"/>
    <property type="match status" value="1"/>
</dbReference>
<sequence>MYRYKNSAAYQNIAASTRRNWNAHFDLILPRFGACTFAQIERRGFRSEVREYRDTMADTPRKADMFIQVFSRLLSWAVDEEHIARNPITSMGKLTAPRQHAEEIWMPHEVSRFLGDDKISQHIKNAFELLFLTGLRPVDAVSLMWNEVKSDRVVKPTSKSKFQISAVIPRAERLNMLIDRIPRDSVYVLTTAKGTPWSGTDALSQAIQKHAKRLKIDRRTYDLRGSAVTYAMARGMSVYDIAKQMAWSVSEVEKIIDTYCDAETVLNVRTMF</sequence>
<dbReference type="PANTHER" id="PTHR30629:SF2">
    <property type="entry name" value="PROPHAGE INTEGRASE INTS-RELATED"/>
    <property type="match status" value="1"/>
</dbReference>
<feature type="domain" description="Tyr recombinase" evidence="5">
    <location>
        <begin position="100"/>
        <end position="272"/>
    </location>
</feature>
<dbReference type="Gene3D" id="1.10.150.130">
    <property type="match status" value="1"/>
</dbReference>
<gene>
    <name evidence="6" type="ORF">ACFQDM_07255</name>
</gene>
<protein>
    <submittedName>
        <fullName evidence="6">Tyrosine-type recombinase/integrase</fullName>
    </submittedName>
</protein>
<dbReference type="InterPro" id="IPR013762">
    <property type="entry name" value="Integrase-like_cat_sf"/>
</dbReference>
<keyword evidence="4" id="KW-0233">DNA recombination</keyword>
<dbReference type="InterPro" id="IPR010998">
    <property type="entry name" value="Integrase_recombinase_N"/>
</dbReference>
<comment type="caution">
    <text evidence="6">The sequence shown here is derived from an EMBL/GenBank/DDBJ whole genome shotgun (WGS) entry which is preliminary data.</text>
</comment>
<keyword evidence="3" id="KW-0238">DNA-binding</keyword>
<dbReference type="InterPro" id="IPR050808">
    <property type="entry name" value="Phage_Integrase"/>
</dbReference>
<evidence type="ECO:0000256" key="4">
    <source>
        <dbReference type="ARBA" id="ARBA00023172"/>
    </source>
</evidence>
<dbReference type="SUPFAM" id="SSF56349">
    <property type="entry name" value="DNA breaking-rejoining enzymes"/>
    <property type="match status" value="1"/>
</dbReference>
<dbReference type="RefSeq" id="WP_377377389.1">
    <property type="nucleotide sequence ID" value="NZ_JBHSSW010000008.1"/>
</dbReference>
<evidence type="ECO:0000256" key="1">
    <source>
        <dbReference type="ARBA" id="ARBA00008857"/>
    </source>
</evidence>
<evidence type="ECO:0000259" key="5">
    <source>
        <dbReference type="PROSITE" id="PS51898"/>
    </source>
</evidence>
<organism evidence="6 7">
    <name type="scientific">Ponticaulis profundi</name>
    <dbReference type="NCBI Taxonomy" id="2665222"/>
    <lineage>
        <taxon>Bacteria</taxon>
        <taxon>Pseudomonadati</taxon>
        <taxon>Pseudomonadota</taxon>
        <taxon>Alphaproteobacteria</taxon>
        <taxon>Hyphomonadales</taxon>
        <taxon>Hyphomonadaceae</taxon>
        <taxon>Ponticaulis</taxon>
    </lineage>
</organism>
<name>A0ABW1S9K6_9PROT</name>
<evidence type="ECO:0000313" key="7">
    <source>
        <dbReference type="Proteomes" id="UP001596303"/>
    </source>
</evidence>
<dbReference type="Pfam" id="PF00589">
    <property type="entry name" value="Phage_integrase"/>
    <property type="match status" value="1"/>
</dbReference>
<dbReference type="Proteomes" id="UP001596303">
    <property type="component" value="Unassembled WGS sequence"/>
</dbReference>
<comment type="similarity">
    <text evidence="1">Belongs to the 'phage' integrase family.</text>
</comment>
<proteinExistence type="inferred from homology"/>
<dbReference type="InterPro" id="IPR011010">
    <property type="entry name" value="DNA_brk_join_enz"/>
</dbReference>
<evidence type="ECO:0000256" key="2">
    <source>
        <dbReference type="ARBA" id="ARBA00022908"/>
    </source>
</evidence>
<dbReference type="PROSITE" id="PS51898">
    <property type="entry name" value="TYR_RECOMBINASE"/>
    <property type="match status" value="1"/>
</dbReference>
<dbReference type="InterPro" id="IPR002104">
    <property type="entry name" value="Integrase_catalytic"/>
</dbReference>